<feature type="coiled-coil region" evidence="8">
    <location>
        <begin position="61"/>
        <end position="89"/>
    </location>
</feature>
<comment type="function">
    <text evidence="5">May act as an export chaperone for the filament capping protein FliD.</text>
</comment>
<keyword evidence="8" id="KW-0175">Coiled coil</keyword>
<keyword evidence="4" id="KW-0143">Chaperone</keyword>
<proteinExistence type="inferred from homology"/>
<keyword evidence="9" id="KW-0969">Cilium</keyword>
<evidence type="ECO:0000256" key="8">
    <source>
        <dbReference type="SAM" id="Coils"/>
    </source>
</evidence>
<keyword evidence="9" id="KW-0282">Flagellum</keyword>
<evidence type="ECO:0000256" key="6">
    <source>
        <dbReference type="ARBA" id="ARBA00093785"/>
    </source>
</evidence>
<keyword evidence="2" id="KW-0963">Cytoplasm</keyword>
<comment type="similarity">
    <text evidence="6">Belongs to the bacillales FliT family.</text>
</comment>
<evidence type="ECO:0000256" key="5">
    <source>
        <dbReference type="ARBA" id="ARBA00093765"/>
    </source>
</evidence>
<organism evidence="9 10">
    <name type="scientific">Peribacillus asahii</name>
    <dbReference type="NCBI Taxonomy" id="228899"/>
    <lineage>
        <taxon>Bacteria</taxon>
        <taxon>Bacillati</taxon>
        <taxon>Bacillota</taxon>
        <taxon>Bacilli</taxon>
        <taxon>Bacillales</taxon>
        <taxon>Bacillaceae</taxon>
        <taxon>Peribacillus</taxon>
    </lineage>
</organism>
<gene>
    <name evidence="9" type="ORF">D1953_13155</name>
</gene>
<evidence type="ECO:0000256" key="7">
    <source>
        <dbReference type="ARBA" id="ARBA00093797"/>
    </source>
</evidence>
<evidence type="ECO:0000256" key="4">
    <source>
        <dbReference type="ARBA" id="ARBA00023186"/>
    </source>
</evidence>
<evidence type="ECO:0000313" key="9">
    <source>
        <dbReference type="EMBL" id="RID84801.1"/>
    </source>
</evidence>
<reference evidence="9 10" key="1">
    <citation type="submission" date="2018-08" db="EMBL/GenBank/DDBJ databases">
        <title>Bacillus jemisoniae sp. nov., Bacillus chryseoplanitiae sp. nov., Bacillus resnikiae sp. nov., and Bacillus frankliniae sp. nov., isolated from Viking spacecraft and associated surfaces.</title>
        <authorList>
            <person name="Seuylemezian A."/>
            <person name="Vaishampayan P."/>
        </authorList>
    </citation>
    <scope>NUCLEOTIDE SEQUENCE [LARGE SCALE GENOMIC DNA]</scope>
    <source>
        <strain evidence="9 10">MA001</strain>
    </source>
</reference>
<evidence type="ECO:0000256" key="1">
    <source>
        <dbReference type="ARBA" id="ARBA00004514"/>
    </source>
</evidence>
<comment type="caution">
    <text evidence="9">The sequence shown here is derived from an EMBL/GenBank/DDBJ whole genome shotgun (WGS) entry which is preliminary data.</text>
</comment>
<name>A0A398B5G6_9BACI</name>
<evidence type="ECO:0000313" key="10">
    <source>
        <dbReference type="Proteomes" id="UP000266016"/>
    </source>
</evidence>
<dbReference type="EMBL" id="QWVS01000023">
    <property type="protein sequence ID" value="RID84801.1"/>
    <property type="molecule type" value="Genomic_DNA"/>
</dbReference>
<keyword evidence="10" id="KW-1185">Reference proteome</keyword>
<keyword evidence="9" id="KW-0966">Cell projection</keyword>
<dbReference type="AlphaFoldDB" id="A0A398B5G6"/>
<dbReference type="Pfam" id="PF05400">
    <property type="entry name" value="FliT"/>
    <property type="match status" value="1"/>
</dbReference>
<sequence>MEALQTFYEATNELIQVLQQGESDRDVRIEQIQALLDQREELLKSIQPPFSEHEQTLGRQLVQLNGQVEQLLQKQKREIQQDMKKLSLQKKSNQKYTNPYESLATDGVFYDKRN</sequence>
<keyword evidence="3" id="KW-1005">Bacterial flagellum biogenesis</keyword>
<dbReference type="InterPro" id="IPR008622">
    <property type="entry name" value="FliT"/>
</dbReference>
<comment type="subcellular location">
    <subcellularLocation>
        <location evidence="1">Cytoplasm</location>
        <location evidence="1">Cytosol</location>
    </subcellularLocation>
</comment>
<protein>
    <recommendedName>
        <fullName evidence="7">Flagellar protein FliT</fullName>
    </recommendedName>
</protein>
<dbReference type="RefSeq" id="WP_119117651.1">
    <property type="nucleotide sequence ID" value="NZ_QWVS01000023.1"/>
</dbReference>
<evidence type="ECO:0000256" key="3">
    <source>
        <dbReference type="ARBA" id="ARBA00022795"/>
    </source>
</evidence>
<accession>A0A398B5G6</accession>
<evidence type="ECO:0000256" key="2">
    <source>
        <dbReference type="ARBA" id="ARBA00022490"/>
    </source>
</evidence>
<dbReference type="Proteomes" id="UP000266016">
    <property type="component" value="Unassembled WGS sequence"/>
</dbReference>